<comment type="caution">
    <text evidence="4">The sequence shown here is derived from an EMBL/GenBank/DDBJ whole genome shotgun (WGS) entry which is preliminary data.</text>
</comment>
<dbReference type="SUPFAM" id="SSF53850">
    <property type="entry name" value="Periplasmic binding protein-like II"/>
    <property type="match status" value="1"/>
</dbReference>
<dbReference type="CDD" id="cd13606">
    <property type="entry name" value="PBP2_ProX_like"/>
    <property type="match status" value="1"/>
</dbReference>
<proteinExistence type="predicted"/>
<dbReference type="Pfam" id="PF04069">
    <property type="entry name" value="OpuAC"/>
    <property type="match status" value="1"/>
</dbReference>
<keyword evidence="2" id="KW-0732">Signal</keyword>
<dbReference type="Gene3D" id="3.40.190.120">
    <property type="entry name" value="Osmoprotection protein (prox), domain 2"/>
    <property type="match status" value="1"/>
</dbReference>
<evidence type="ECO:0000259" key="3">
    <source>
        <dbReference type="Pfam" id="PF04069"/>
    </source>
</evidence>
<dbReference type="InterPro" id="IPR007210">
    <property type="entry name" value="ABC_Gly_betaine_transp_sub-bd"/>
</dbReference>
<dbReference type="PROSITE" id="PS51257">
    <property type="entry name" value="PROKAR_LIPOPROTEIN"/>
    <property type="match status" value="1"/>
</dbReference>
<feature type="chain" id="PRO_5038686184" evidence="2">
    <location>
        <begin position="23"/>
        <end position="314"/>
    </location>
</feature>
<feature type="signal peptide" evidence="2">
    <location>
        <begin position="1"/>
        <end position="22"/>
    </location>
</feature>
<dbReference type="Proteomes" id="UP000324965">
    <property type="component" value="Unassembled WGS sequence"/>
</dbReference>
<name>A0A5B0BGM2_9ACTN</name>
<dbReference type="GO" id="GO:0022857">
    <property type="term" value="F:transmembrane transporter activity"/>
    <property type="evidence" value="ECO:0007669"/>
    <property type="project" value="InterPro"/>
</dbReference>
<dbReference type="Gene3D" id="3.40.190.10">
    <property type="entry name" value="Periplasmic binding protein-like II"/>
    <property type="match status" value="1"/>
</dbReference>
<keyword evidence="5" id="KW-1185">Reference proteome</keyword>
<dbReference type="EMBL" id="VDFC01000016">
    <property type="protein sequence ID" value="KAA0941274.1"/>
    <property type="molecule type" value="Genomic_DNA"/>
</dbReference>
<sequence length="314" mass="33159">MKATYRTAAFGIVAALALTVSACGGDDGGDDNPLSDSSGDSGGGGKTVVVGSANFPENQLLAEIYAQALEDKGVKVTRKFDIGAREVYYDQVVKGGISVFPEYNGALLSTAVDKKSTATGTEEINAELKEKLPKSVEILDSAAAEDKDSVTVTSETADKYKLKTLADLKPVAKDLTIGAGSEFKTRTQGGVGLKSVYGVEFGKFQPLDAGAQSTLLKLLKDDKVQAANLYTTDPAIIEDKLVVLEDPKNLFSSQNVTPLVYKSAVDDKARSALNAISAKLTTEDLLEMMKKLVNDKEDSSDVAEEWLKSAGLAG</sequence>
<organism evidence="4 5">
    <name type="scientific">Streptomyces apricus</name>
    <dbReference type="NCBI Taxonomy" id="1828112"/>
    <lineage>
        <taxon>Bacteria</taxon>
        <taxon>Bacillati</taxon>
        <taxon>Actinomycetota</taxon>
        <taxon>Actinomycetes</taxon>
        <taxon>Kitasatosporales</taxon>
        <taxon>Streptomycetaceae</taxon>
        <taxon>Streptomyces</taxon>
    </lineage>
</organism>
<dbReference type="GO" id="GO:0043190">
    <property type="term" value="C:ATP-binding cassette (ABC) transporter complex"/>
    <property type="evidence" value="ECO:0007669"/>
    <property type="project" value="InterPro"/>
</dbReference>
<protein>
    <submittedName>
        <fullName evidence="4">ABC transporter substrate-binding protein</fullName>
    </submittedName>
</protein>
<dbReference type="AlphaFoldDB" id="A0A5B0BGM2"/>
<dbReference type="OrthoDB" id="9781705at2"/>
<feature type="domain" description="ABC-type glycine betaine transport system substrate-binding" evidence="3">
    <location>
        <begin position="46"/>
        <end position="308"/>
    </location>
</feature>
<gene>
    <name evidence="4" type="ORF">FGF04_06285</name>
</gene>
<evidence type="ECO:0000313" key="4">
    <source>
        <dbReference type="EMBL" id="KAA0941274.1"/>
    </source>
</evidence>
<dbReference type="RefSeq" id="WP_149510240.1">
    <property type="nucleotide sequence ID" value="NZ_VDFC01000016.1"/>
</dbReference>
<evidence type="ECO:0000313" key="5">
    <source>
        <dbReference type="Proteomes" id="UP000324965"/>
    </source>
</evidence>
<reference evidence="4 5" key="1">
    <citation type="submission" date="2019-05" db="EMBL/GenBank/DDBJ databases">
        <authorList>
            <person name="Hariharan J."/>
            <person name="Choudoir M.J."/>
            <person name="Diebold P."/>
            <person name="Panke-Buisse K."/>
            <person name="Buckley D.H."/>
        </authorList>
    </citation>
    <scope>NUCLEOTIDE SEQUENCE [LARGE SCALE GENOMIC DNA]</scope>
    <source>
        <strain evidence="4 5">SUN51</strain>
    </source>
</reference>
<evidence type="ECO:0000256" key="1">
    <source>
        <dbReference type="SAM" id="MobiDB-lite"/>
    </source>
</evidence>
<accession>A0A5B0BGM2</accession>
<feature type="region of interest" description="Disordered" evidence="1">
    <location>
        <begin position="29"/>
        <end position="48"/>
    </location>
</feature>
<evidence type="ECO:0000256" key="2">
    <source>
        <dbReference type="SAM" id="SignalP"/>
    </source>
</evidence>